<comment type="caution">
    <text evidence="1">The sequence shown here is derived from an EMBL/GenBank/DDBJ whole genome shotgun (WGS) entry which is preliminary data.</text>
</comment>
<gene>
    <name evidence="1" type="ORF">MENTE1834_LOCUS43731</name>
</gene>
<protein>
    <submittedName>
        <fullName evidence="1">Uncharacterized protein</fullName>
    </submittedName>
</protein>
<evidence type="ECO:0000313" key="1">
    <source>
        <dbReference type="EMBL" id="CAK5107499.1"/>
    </source>
</evidence>
<dbReference type="EMBL" id="CAVMJV010000126">
    <property type="protein sequence ID" value="CAK5107499.1"/>
    <property type="molecule type" value="Genomic_DNA"/>
</dbReference>
<evidence type="ECO:0000313" key="2">
    <source>
        <dbReference type="Proteomes" id="UP001497535"/>
    </source>
</evidence>
<accession>A0ACB1AVJ0</accession>
<reference evidence="1" key="1">
    <citation type="submission" date="2023-11" db="EMBL/GenBank/DDBJ databases">
        <authorList>
            <person name="Poullet M."/>
        </authorList>
    </citation>
    <scope>NUCLEOTIDE SEQUENCE</scope>
    <source>
        <strain evidence="1">E1834</strain>
    </source>
</reference>
<organism evidence="1 2">
    <name type="scientific">Meloidogyne enterolobii</name>
    <name type="common">Root-knot nematode worm</name>
    <name type="synonym">Meloidogyne mayaguensis</name>
    <dbReference type="NCBI Taxonomy" id="390850"/>
    <lineage>
        <taxon>Eukaryota</taxon>
        <taxon>Metazoa</taxon>
        <taxon>Ecdysozoa</taxon>
        <taxon>Nematoda</taxon>
        <taxon>Chromadorea</taxon>
        <taxon>Rhabditida</taxon>
        <taxon>Tylenchina</taxon>
        <taxon>Tylenchomorpha</taxon>
        <taxon>Tylenchoidea</taxon>
        <taxon>Meloidogynidae</taxon>
        <taxon>Meloidogyninae</taxon>
        <taxon>Meloidogyne</taxon>
    </lineage>
</organism>
<proteinExistence type="predicted"/>
<keyword evidence="2" id="KW-1185">Reference proteome</keyword>
<name>A0ACB1AVJ0_MELEN</name>
<dbReference type="Proteomes" id="UP001497535">
    <property type="component" value="Unassembled WGS sequence"/>
</dbReference>
<sequence>MLYCALIVQKISRHLRTLAITFSDSNGPPTYYTFFGPSGDAL</sequence>